<dbReference type="InterPro" id="IPR051681">
    <property type="entry name" value="Ser/Thr_Kinases-Pseudokinases"/>
</dbReference>
<dbReference type="GO" id="GO:0004674">
    <property type="term" value="F:protein serine/threonine kinase activity"/>
    <property type="evidence" value="ECO:0007669"/>
    <property type="project" value="TreeGrafter"/>
</dbReference>
<feature type="region of interest" description="Disordered" evidence="3">
    <location>
        <begin position="163"/>
        <end position="183"/>
    </location>
</feature>
<dbReference type="InterPro" id="IPR000719">
    <property type="entry name" value="Prot_kinase_dom"/>
</dbReference>
<evidence type="ECO:0000256" key="1">
    <source>
        <dbReference type="ARBA" id="ARBA00022741"/>
    </source>
</evidence>
<dbReference type="SUPFAM" id="SSF56112">
    <property type="entry name" value="Protein kinase-like (PK-like)"/>
    <property type="match status" value="1"/>
</dbReference>
<organism evidence="5 6">
    <name type="scientific">Prymnesium parvum</name>
    <name type="common">Toxic golden alga</name>
    <dbReference type="NCBI Taxonomy" id="97485"/>
    <lineage>
        <taxon>Eukaryota</taxon>
        <taxon>Haptista</taxon>
        <taxon>Haptophyta</taxon>
        <taxon>Prymnesiophyceae</taxon>
        <taxon>Prymnesiales</taxon>
        <taxon>Prymnesiaceae</taxon>
        <taxon>Prymnesium</taxon>
    </lineage>
</organism>
<name>A0AB34K437_PRYPA</name>
<evidence type="ECO:0000256" key="2">
    <source>
        <dbReference type="ARBA" id="ARBA00022840"/>
    </source>
</evidence>
<feature type="compositionally biased region" description="Basic residues" evidence="3">
    <location>
        <begin position="23"/>
        <end position="33"/>
    </location>
</feature>
<comment type="caution">
    <text evidence="5">The sequence shown here is derived from an EMBL/GenBank/DDBJ whole genome shotgun (WGS) entry which is preliminary data.</text>
</comment>
<dbReference type="PANTHER" id="PTHR44329">
    <property type="entry name" value="SERINE/THREONINE-PROTEIN KINASE TNNI3K-RELATED"/>
    <property type="match status" value="1"/>
</dbReference>
<proteinExistence type="predicted"/>
<dbReference type="EMBL" id="JBGBPQ010000003">
    <property type="protein sequence ID" value="KAL1527154.1"/>
    <property type="molecule type" value="Genomic_DNA"/>
</dbReference>
<dbReference type="CDD" id="cd13999">
    <property type="entry name" value="STKc_MAP3K-like"/>
    <property type="match status" value="1"/>
</dbReference>
<dbReference type="AlphaFoldDB" id="A0AB34K437"/>
<feature type="region of interest" description="Disordered" evidence="3">
    <location>
        <begin position="133"/>
        <end position="152"/>
    </location>
</feature>
<dbReference type="Gene3D" id="3.30.200.20">
    <property type="entry name" value="Phosphorylase Kinase, domain 1"/>
    <property type="match status" value="1"/>
</dbReference>
<evidence type="ECO:0000313" key="6">
    <source>
        <dbReference type="Proteomes" id="UP001515480"/>
    </source>
</evidence>
<dbReference type="Gene3D" id="1.10.510.10">
    <property type="entry name" value="Transferase(Phosphotransferase) domain 1"/>
    <property type="match status" value="1"/>
</dbReference>
<dbReference type="InterPro" id="IPR001245">
    <property type="entry name" value="Ser-Thr/Tyr_kinase_cat_dom"/>
</dbReference>
<evidence type="ECO:0000313" key="5">
    <source>
        <dbReference type="EMBL" id="KAL1527154.1"/>
    </source>
</evidence>
<evidence type="ECO:0000256" key="3">
    <source>
        <dbReference type="SAM" id="MobiDB-lite"/>
    </source>
</evidence>
<dbReference type="PANTHER" id="PTHR44329:SF298">
    <property type="entry name" value="MIXED LINEAGE KINASE DOMAIN-LIKE PROTEIN"/>
    <property type="match status" value="1"/>
</dbReference>
<dbReference type="PROSITE" id="PS00108">
    <property type="entry name" value="PROTEIN_KINASE_ST"/>
    <property type="match status" value="1"/>
</dbReference>
<accession>A0AB34K437</accession>
<keyword evidence="2" id="KW-0067">ATP-binding</keyword>
<dbReference type="InterPro" id="IPR011009">
    <property type="entry name" value="Kinase-like_dom_sf"/>
</dbReference>
<dbReference type="PROSITE" id="PS50011">
    <property type="entry name" value="PROTEIN_KINASE_DOM"/>
    <property type="match status" value="1"/>
</dbReference>
<protein>
    <recommendedName>
        <fullName evidence="4">Protein kinase domain-containing protein</fullName>
    </recommendedName>
</protein>
<dbReference type="SMART" id="SM00220">
    <property type="entry name" value="S_TKc"/>
    <property type="match status" value="1"/>
</dbReference>
<feature type="compositionally biased region" description="Basic and acidic residues" evidence="3">
    <location>
        <begin position="173"/>
        <end position="183"/>
    </location>
</feature>
<gene>
    <name evidence="5" type="ORF">AB1Y20_015834</name>
</gene>
<dbReference type="Pfam" id="PF07714">
    <property type="entry name" value="PK_Tyr_Ser-Thr"/>
    <property type="match status" value="1"/>
</dbReference>
<keyword evidence="1" id="KW-0547">Nucleotide-binding</keyword>
<feature type="region of interest" description="Disordered" evidence="3">
    <location>
        <begin position="23"/>
        <end position="64"/>
    </location>
</feature>
<feature type="domain" description="Protein kinase" evidence="4">
    <location>
        <begin position="211"/>
        <end position="459"/>
    </location>
</feature>
<sequence>MGPSLLQLCAVGKNMTISAIRRRVSPRHGKGGHWKAGDEGAPPGAMAPSPPSPQASGTQRAAAEEVAEYLDDFEQEAAEDGADDAGPALPVELEEVAAVPIVPDAQSLGATARTVDEESSHGAEAHEEAYADDFEELEDEPPSPVAPSAAGCRRCAEEQALSEVQRWSGGEGGEEKAEEKAEETLLESVGSDGGLLRRAGPPWQVIHWAELEVGALLAQGAMGAVHAARWNGQSVAAKTLHDTSANQLVATEQELLMHASLKHPCIVALHGANLEPPSCCIVMERCEYSLFDRLHRQSRDIDRRKMVQIASQVSEAMAFMHSHSPPLVHRDLKSQNVLLTTSEDAKLCDFGLVNIKVVSAGTPNYMAPELFLSKPYSTSVDVYAFGVLLNEMFAREVPWDGYKPLEIKDKVVEGGRPRIMTSTPSIATSLIRSSWDGDATKRPTFESVILSLQDLEDSLPLGIAGLGINATDDALDALLR</sequence>
<dbReference type="InterPro" id="IPR008271">
    <property type="entry name" value="Ser/Thr_kinase_AS"/>
</dbReference>
<evidence type="ECO:0000259" key="4">
    <source>
        <dbReference type="PROSITE" id="PS50011"/>
    </source>
</evidence>
<keyword evidence="6" id="KW-1185">Reference proteome</keyword>
<dbReference type="Proteomes" id="UP001515480">
    <property type="component" value="Unassembled WGS sequence"/>
</dbReference>
<reference evidence="5 6" key="1">
    <citation type="journal article" date="2024" name="Science">
        <title>Giant polyketide synthase enzymes in the biosynthesis of giant marine polyether toxins.</title>
        <authorList>
            <person name="Fallon T.R."/>
            <person name="Shende V.V."/>
            <person name="Wierzbicki I.H."/>
            <person name="Pendleton A.L."/>
            <person name="Watervoot N.F."/>
            <person name="Auber R.P."/>
            <person name="Gonzalez D.J."/>
            <person name="Wisecaver J.H."/>
            <person name="Moore B.S."/>
        </authorList>
    </citation>
    <scope>NUCLEOTIDE SEQUENCE [LARGE SCALE GENOMIC DNA]</scope>
    <source>
        <strain evidence="5 6">12B1</strain>
    </source>
</reference>
<dbReference type="GO" id="GO:0005524">
    <property type="term" value="F:ATP binding"/>
    <property type="evidence" value="ECO:0007669"/>
    <property type="project" value="UniProtKB-KW"/>
</dbReference>